<organism evidence="1">
    <name type="scientific">Oryza nivara</name>
    <name type="common">Indian wild rice</name>
    <name type="synonym">Oryza sativa f. spontanea</name>
    <dbReference type="NCBI Taxonomy" id="4536"/>
    <lineage>
        <taxon>Eukaryota</taxon>
        <taxon>Viridiplantae</taxon>
        <taxon>Streptophyta</taxon>
        <taxon>Embryophyta</taxon>
        <taxon>Tracheophyta</taxon>
        <taxon>Spermatophyta</taxon>
        <taxon>Magnoliopsida</taxon>
        <taxon>Liliopsida</taxon>
        <taxon>Poales</taxon>
        <taxon>Poaceae</taxon>
        <taxon>BOP clade</taxon>
        <taxon>Oryzoideae</taxon>
        <taxon>Oryzeae</taxon>
        <taxon>Oryzinae</taxon>
        <taxon>Oryza</taxon>
    </lineage>
</organism>
<dbReference type="AlphaFoldDB" id="A0A0E0I8I5"/>
<sequence>MASVQAAEMSVMGLFAYPGSSPAKATTLKDLVCGVAEVLPTNKLATREAIAMQSGHLYAERREAHR</sequence>
<evidence type="ECO:0000313" key="1">
    <source>
        <dbReference type="EnsemblPlants" id="ONIVA08G06500.1"/>
    </source>
</evidence>
<proteinExistence type="predicted"/>
<reference evidence="1" key="2">
    <citation type="submission" date="2018-04" db="EMBL/GenBank/DDBJ databases">
        <title>OnivRS2 (Oryza nivara Reference Sequence Version 2).</title>
        <authorList>
            <person name="Zhang J."/>
            <person name="Kudrna D."/>
            <person name="Lee S."/>
            <person name="Talag J."/>
            <person name="Rajasekar S."/>
            <person name="Welchert J."/>
            <person name="Hsing Y.-I."/>
            <person name="Wing R.A."/>
        </authorList>
    </citation>
    <scope>NUCLEOTIDE SEQUENCE [LARGE SCALE GENOMIC DNA]</scope>
    <source>
        <strain evidence="1">SL10</strain>
    </source>
</reference>
<dbReference type="HOGENOM" id="CLU_2835586_0_0_1"/>
<keyword evidence="2" id="KW-1185">Reference proteome</keyword>
<accession>A0A0E0I8I5</accession>
<reference evidence="1" key="1">
    <citation type="submission" date="2015-04" db="UniProtKB">
        <authorList>
            <consortium name="EnsemblPlants"/>
        </authorList>
    </citation>
    <scope>IDENTIFICATION</scope>
    <source>
        <strain evidence="1">SL10</strain>
    </source>
</reference>
<protein>
    <submittedName>
        <fullName evidence="1">Uncharacterized protein</fullName>
    </submittedName>
</protein>
<name>A0A0E0I8I5_ORYNI</name>
<dbReference type="EnsemblPlants" id="ONIVA08G06500.1">
    <property type="protein sequence ID" value="ONIVA08G06500.1"/>
    <property type="gene ID" value="ONIVA08G06500"/>
</dbReference>
<dbReference type="Proteomes" id="UP000006591">
    <property type="component" value="Chromosome 8"/>
</dbReference>
<evidence type="ECO:0000313" key="2">
    <source>
        <dbReference type="Proteomes" id="UP000006591"/>
    </source>
</evidence>
<dbReference type="Gramene" id="ONIVA08G06500.1">
    <property type="protein sequence ID" value="ONIVA08G06500.1"/>
    <property type="gene ID" value="ONIVA08G06500"/>
</dbReference>